<dbReference type="Pfam" id="PF14319">
    <property type="entry name" value="Zn_Tnp_IS91"/>
    <property type="match status" value="1"/>
</dbReference>
<evidence type="ECO:0000313" key="4">
    <source>
        <dbReference type="Proteomes" id="UP000261324"/>
    </source>
</evidence>
<dbReference type="InterPro" id="IPR026889">
    <property type="entry name" value="Zn_Tnp"/>
</dbReference>
<dbReference type="Pfam" id="PF04986">
    <property type="entry name" value="Y2_Tnp"/>
    <property type="match status" value="1"/>
</dbReference>
<name>A0A3E4PY62_9FIRM</name>
<evidence type="ECO:0000259" key="2">
    <source>
        <dbReference type="Pfam" id="PF14319"/>
    </source>
</evidence>
<sequence>MNILQRIFTDYYEEIKYTLHPRKTEMENIDKMLGCGDPSFGGAMYVCTHCGNFKFVPFRCHSRFCPTCGNKYAMERTANMSFKLVNVAHRHCVFTIDENLRDFFLHDRSLLNCLFHAVNSVISRMFFKLNKSKNFTPGFIVVLHTFGRDLKWNPHIHCLLSEGGFSDDGFWRHVSHFNYSYLRNAFRTALLNEMHSKIGPSFKKIKSKCYNGHKQGFYVYAKPNLSDSKTVIKYIGRYLGRPVIATSRIDSYDGDTVPFHYNRHEDNKYIVETLPAIDFIKRLIRHIPEKYFKMIRYGGLYARRRKTDEKLYRAISKSKHRICRSFNQWRTAILSSFGYDPLECPNCKHKMELLELYYNHKRVSLEELYKRAMSKSFGKRSSA</sequence>
<dbReference type="PANTHER" id="PTHR37023:SF1">
    <property type="entry name" value="ISSOD25 TRANSPOSASE TNPA_ISSOD25"/>
    <property type="match status" value="1"/>
</dbReference>
<dbReference type="GO" id="GO:0004803">
    <property type="term" value="F:transposase activity"/>
    <property type="evidence" value="ECO:0007669"/>
    <property type="project" value="InterPro"/>
</dbReference>
<feature type="domain" description="Transposase zinc-binding" evidence="2">
    <location>
        <begin position="7"/>
        <end position="96"/>
    </location>
</feature>
<dbReference type="GO" id="GO:0003677">
    <property type="term" value="F:DNA binding"/>
    <property type="evidence" value="ECO:0007669"/>
    <property type="project" value="InterPro"/>
</dbReference>
<reference evidence="3 4" key="1">
    <citation type="submission" date="2018-08" db="EMBL/GenBank/DDBJ databases">
        <title>A genome reference for cultivated species of the human gut microbiota.</title>
        <authorList>
            <person name="Zou Y."/>
            <person name="Xue W."/>
            <person name="Luo G."/>
        </authorList>
    </citation>
    <scope>NUCLEOTIDE SEQUENCE [LARGE SCALE GENOMIC DNA]</scope>
    <source>
        <strain evidence="3 4">TF09-3</strain>
    </source>
</reference>
<dbReference type="AlphaFoldDB" id="A0A3E4PY62"/>
<protein>
    <submittedName>
        <fullName evidence="3">IS91 family transposase</fullName>
    </submittedName>
</protein>
<organism evidence="3 4">
    <name type="scientific">Dorea formicigenerans</name>
    <dbReference type="NCBI Taxonomy" id="39486"/>
    <lineage>
        <taxon>Bacteria</taxon>
        <taxon>Bacillati</taxon>
        <taxon>Bacillota</taxon>
        <taxon>Clostridia</taxon>
        <taxon>Lachnospirales</taxon>
        <taxon>Lachnospiraceae</taxon>
        <taxon>Dorea</taxon>
    </lineage>
</organism>
<dbReference type="PANTHER" id="PTHR37023">
    <property type="entry name" value="TRANSPOSASE"/>
    <property type="match status" value="1"/>
</dbReference>
<dbReference type="GO" id="GO:0006313">
    <property type="term" value="P:DNA transposition"/>
    <property type="evidence" value="ECO:0007669"/>
    <property type="project" value="InterPro"/>
</dbReference>
<comment type="caution">
    <text evidence="3">The sequence shown here is derived from an EMBL/GenBank/DDBJ whole genome shotgun (WGS) entry which is preliminary data.</text>
</comment>
<evidence type="ECO:0000259" key="1">
    <source>
        <dbReference type="Pfam" id="PF04986"/>
    </source>
</evidence>
<dbReference type="InterPro" id="IPR007069">
    <property type="entry name" value="Transposase_32"/>
</dbReference>
<proteinExistence type="predicted"/>
<dbReference type="Proteomes" id="UP000261324">
    <property type="component" value="Unassembled WGS sequence"/>
</dbReference>
<evidence type="ECO:0000313" key="3">
    <source>
        <dbReference type="EMBL" id="RGK84880.1"/>
    </source>
</evidence>
<dbReference type="RefSeq" id="WP_117659217.1">
    <property type="nucleotide sequence ID" value="NZ_QSRA01000005.1"/>
</dbReference>
<dbReference type="EMBL" id="QSRA01000005">
    <property type="protein sequence ID" value="RGK84880.1"/>
    <property type="molecule type" value="Genomic_DNA"/>
</dbReference>
<accession>A0A3E4PY62</accession>
<gene>
    <name evidence="3" type="ORF">DXC93_05240</name>
</gene>
<feature type="domain" description="Transposase IS801/IS1294" evidence="1">
    <location>
        <begin position="138"/>
        <end position="306"/>
    </location>
</feature>